<sequence>MASSSSFPCTSRSDMRVGQTSRRFPCLPCRASRTKQRQVERHGKKSTGKRKLRSNRTKSRRERERERQRQSKQEFGIGRAVREGAKQVRGATRDVVAGGARGLKDAVLGGGRNGRRTSGFTLSADRPGVFSPSSEMARAKLGSRSVEIAIACTLGAVVLAARLLGGGGGGRAGSRGRGTWVKDRSLGGKMVFVPADAEAYDLPSSAATSRTASAISAGSVSSPQPPPSPAEPKRPEWWRYDRFKGTPNAEALPQARHLLMLLEGAKTAYQRDVSLEDLVQLKLLCQQNSLEVSAKTRSSRDSMVRTAVEGCLDAAEEGRTSVGFAADPSTDFLNGLCVALGVPSDRVLTIASGETAARLRALLLQAFVHLRTAEDLELMRTLIALDNVLTLFPLRGMADAPEAEVVARSLAGRLRGEEAETLMKQYPGDKDENVALVRQLLGLR</sequence>
<name>A0AAX4PGU2_9CHLO</name>
<keyword evidence="3" id="KW-1185">Reference proteome</keyword>
<dbReference type="EMBL" id="CP151511">
    <property type="protein sequence ID" value="WZN65313.1"/>
    <property type="molecule type" value="Genomic_DNA"/>
</dbReference>
<feature type="compositionally biased region" description="Low complexity" evidence="1">
    <location>
        <begin position="213"/>
        <end position="222"/>
    </location>
</feature>
<organism evidence="2 3">
    <name type="scientific">Chloropicon roscoffensis</name>
    <dbReference type="NCBI Taxonomy" id="1461544"/>
    <lineage>
        <taxon>Eukaryota</taxon>
        <taxon>Viridiplantae</taxon>
        <taxon>Chlorophyta</taxon>
        <taxon>Chloropicophyceae</taxon>
        <taxon>Chloropicales</taxon>
        <taxon>Chloropicaceae</taxon>
        <taxon>Chloropicon</taxon>
    </lineage>
</organism>
<dbReference type="AlphaFoldDB" id="A0AAX4PGU2"/>
<feature type="compositionally biased region" description="Basic residues" evidence="1">
    <location>
        <begin position="32"/>
        <end position="60"/>
    </location>
</feature>
<evidence type="ECO:0000313" key="2">
    <source>
        <dbReference type="EMBL" id="WZN65313.1"/>
    </source>
</evidence>
<feature type="region of interest" description="Disordered" evidence="1">
    <location>
        <begin position="1"/>
        <end position="78"/>
    </location>
</feature>
<proteinExistence type="predicted"/>
<protein>
    <submittedName>
        <fullName evidence="2">Uncharacterized protein</fullName>
    </submittedName>
</protein>
<dbReference type="Proteomes" id="UP001472866">
    <property type="component" value="Chromosome 11"/>
</dbReference>
<dbReference type="PANTHER" id="PTHR35830:SF1">
    <property type="entry name" value="OS05G0299200 PROTEIN"/>
    <property type="match status" value="1"/>
</dbReference>
<reference evidence="2 3" key="1">
    <citation type="submission" date="2024-03" db="EMBL/GenBank/DDBJ databases">
        <title>Complete genome sequence of the green alga Chloropicon roscoffensis RCC1871.</title>
        <authorList>
            <person name="Lemieux C."/>
            <person name="Pombert J.-F."/>
            <person name="Otis C."/>
            <person name="Turmel M."/>
        </authorList>
    </citation>
    <scope>NUCLEOTIDE SEQUENCE [LARGE SCALE GENOMIC DNA]</scope>
    <source>
        <strain evidence="2 3">RCC1871</strain>
    </source>
</reference>
<gene>
    <name evidence="2" type="ORF">HKI87_11g68700</name>
</gene>
<dbReference type="PANTHER" id="PTHR35830">
    <property type="entry name" value="OS05G0299200 PROTEIN"/>
    <property type="match status" value="1"/>
</dbReference>
<evidence type="ECO:0000256" key="1">
    <source>
        <dbReference type="SAM" id="MobiDB-lite"/>
    </source>
</evidence>
<evidence type="ECO:0000313" key="3">
    <source>
        <dbReference type="Proteomes" id="UP001472866"/>
    </source>
</evidence>
<feature type="compositionally biased region" description="Basic and acidic residues" evidence="1">
    <location>
        <begin position="61"/>
        <end position="72"/>
    </location>
</feature>
<feature type="compositionally biased region" description="Polar residues" evidence="1">
    <location>
        <begin position="1"/>
        <end position="22"/>
    </location>
</feature>
<accession>A0AAX4PGU2</accession>
<feature type="region of interest" description="Disordered" evidence="1">
    <location>
        <begin position="213"/>
        <end position="237"/>
    </location>
</feature>